<gene>
    <name evidence="2" type="ORF">PIB30_063945</name>
</gene>
<keyword evidence="1" id="KW-0472">Membrane</keyword>
<keyword evidence="1" id="KW-0812">Transmembrane</keyword>
<accession>A0ABU6SLX7</accession>
<organism evidence="2 3">
    <name type="scientific">Stylosanthes scabra</name>
    <dbReference type="NCBI Taxonomy" id="79078"/>
    <lineage>
        <taxon>Eukaryota</taxon>
        <taxon>Viridiplantae</taxon>
        <taxon>Streptophyta</taxon>
        <taxon>Embryophyta</taxon>
        <taxon>Tracheophyta</taxon>
        <taxon>Spermatophyta</taxon>
        <taxon>Magnoliopsida</taxon>
        <taxon>eudicotyledons</taxon>
        <taxon>Gunneridae</taxon>
        <taxon>Pentapetalae</taxon>
        <taxon>rosids</taxon>
        <taxon>fabids</taxon>
        <taxon>Fabales</taxon>
        <taxon>Fabaceae</taxon>
        <taxon>Papilionoideae</taxon>
        <taxon>50 kb inversion clade</taxon>
        <taxon>dalbergioids sensu lato</taxon>
        <taxon>Dalbergieae</taxon>
        <taxon>Pterocarpus clade</taxon>
        <taxon>Stylosanthes</taxon>
    </lineage>
</organism>
<proteinExistence type="predicted"/>
<keyword evidence="3" id="KW-1185">Reference proteome</keyword>
<dbReference type="Gene3D" id="2.120.10.30">
    <property type="entry name" value="TolB, C-terminal domain"/>
    <property type="match status" value="1"/>
</dbReference>
<protein>
    <recommendedName>
        <fullName evidence="4">NHL repeat-containing protein</fullName>
    </recommendedName>
</protein>
<dbReference type="InterPro" id="IPR053224">
    <property type="entry name" value="Sensory_adhesion_molecule"/>
</dbReference>
<reference evidence="2 3" key="1">
    <citation type="journal article" date="2023" name="Plants (Basel)">
        <title>Bridging the Gap: Combining Genomics and Transcriptomics Approaches to Understand Stylosanthes scabra, an Orphan Legume from the Brazilian Caatinga.</title>
        <authorList>
            <person name="Ferreira-Neto J.R.C."/>
            <person name="da Silva M.D."/>
            <person name="Binneck E."/>
            <person name="de Melo N.F."/>
            <person name="da Silva R.H."/>
            <person name="de Melo A.L.T.M."/>
            <person name="Pandolfi V."/>
            <person name="Bustamante F.O."/>
            <person name="Brasileiro-Vidal A.C."/>
            <person name="Benko-Iseppon A.M."/>
        </authorList>
    </citation>
    <scope>NUCLEOTIDE SEQUENCE [LARGE SCALE GENOMIC DNA]</scope>
    <source>
        <tissue evidence="2">Leaves</tissue>
    </source>
</reference>
<evidence type="ECO:0000313" key="3">
    <source>
        <dbReference type="Proteomes" id="UP001341840"/>
    </source>
</evidence>
<feature type="transmembrane region" description="Helical" evidence="1">
    <location>
        <begin position="346"/>
        <end position="364"/>
    </location>
</feature>
<dbReference type="SUPFAM" id="SSF101898">
    <property type="entry name" value="NHL repeat"/>
    <property type="match status" value="1"/>
</dbReference>
<dbReference type="Proteomes" id="UP001341840">
    <property type="component" value="Unassembled WGS sequence"/>
</dbReference>
<evidence type="ECO:0000313" key="2">
    <source>
        <dbReference type="EMBL" id="MED6137325.1"/>
    </source>
</evidence>
<keyword evidence="1" id="KW-1133">Transmembrane helix</keyword>
<dbReference type="PANTHER" id="PTHR31460">
    <property type="match status" value="1"/>
</dbReference>
<evidence type="ECO:0008006" key="4">
    <source>
        <dbReference type="Google" id="ProtNLM"/>
    </source>
</evidence>
<dbReference type="InterPro" id="IPR011042">
    <property type="entry name" value="6-blade_b-propeller_TolB-like"/>
</dbReference>
<dbReference type="EMBL" id="JASCZI010061031">
    <property type="protein sequence ID" value="MED6137325.1"/>
    <property type="molecule type" value="Genomic_DNA"/>
</dbReference>
<comment type="caution">
    <text evidence="2">The sequence shown here is derived from an EMBL/GenBank/DDBJ whole genome shotgun (WGS) entry which is preliminary data.</text>
</comment>
<dbReference type="PANTHER" id="PTHR31460:SF6">
    <property type="entry name" value="NHL DOMAIN PROTEIN"/>
    <property type="match status" value="1"/>
</dbReference>
<name>A0ABU6SLX7_9FABA</name>
<evidence type="ECO:0000256" key="1">
    <source>
        <dbReference type="SAM" id="Phobius"/>
    </source>
</evidence>
<sequence>MLFLSPKQSLFLIPIFVIAIIQTVPILARNAHVINFRSPNLYPESLAWDSQAQHFLLGSLRQRLIAAVSDAGVVETFISDTDLPDGASILGIAVDIYRYRILAVVHHHHNNNLPPFNALAAYDSRTRQRIFLSSLPASSEDTSPAAANDVAVDYDGNAFVTNSAGNYIWKVTADGEASIFSRSRLFTANLPATENNNSSSSNNLHLLGLNGIAYVSKGYLLVVQSCTGKLFKVDTFDGTARTVILSEDIVGADDIALRRDGQVAAAVSPVNKMWFLKSEDSWAEGVVFDRLELDLWRFPTAVTVGEYGRVYVLYGHLDEGRAGDSVREGFGIAEMQSKREGQDDSTWLFVLVGMGFAYFLFWRFQMGQLVKTMDHKIK</sequence>